<feature type="non-terminal residue" evidence="1">
    <location>
        <position position="55"/>
    </location>
</feature>
<dbReference type="Proteomes" id="UP000547674">
    <property type="component" value="Unassembled WGS sequence"/>
</dbReference>
<name>A0A7Y2E6Q4_UNCEI</name>
<reference evidence="1 2" key="1">
    <citation type="submission" date="2020-03" db="EMBL/GenBank/DDBJ databases">
        <title>Metabolic flexibility allows generalist bacteria to become dominant in a frequently disturbed ecosystem.</title>
        <authorList>
            <person name="Chen Y.-J."/>
            <person name="Leung P.M."/>
            <person name="Bay S.K."/>
            <person name="Hugenholtz P."/>
            <person name="Kessler A.J."/>
            <person name="Shelley G."/>
            <person name="Waite D.W."/>
            <person name="Cook P.L."/>
            <person name="Greening C."/>
        </authorList>
    </citation>
    <scope>NUCLEOTIDE SEQUENCE [LARGE SCALE GENOMIC DNA]</scope>
    <source>
        <strain evidence="1">SS_bin_28</strain>
    </source>
</reference>
<dbReference type="EMBL" id="JABDJR010000217">
    <property type="protein sequence ID" value="NNF06239.1"/>
    <property type="molecule type" value="Genomic_DNA"/>
</dbReference>
<sequence length="55" mass="6215">MRFGRYTAIEILGQGHAGIVYKATHPDRTEPIALKVVFTDDKDLVEAEQYGVEHQ</sequence>
<comment type="caution">
    <text evidence="1">The sequence shown here is derived from an EMBL/GenBank/DDBJ whole genome shotgun (WGS) entry which is preliminary data.</text>
</comment>
<evidence type="ECO:0000313" key="1">
    <source>
        <dbReference type="EMBL" id="NNF06239.1"/>
    </source>
</evidence>
<dbReference type="SUPFAM" id="SSF56112">
    <property type="entry name" value="Protein kinase-like (PK-like)"/>
    <property type="match status" value="1"/>
</dbReference>
<dbReference type="AlphaFoldDB" id="A0A7Y2E6Q4"/>
<accession>A0A7Y2E6Q4</accession>
<dbReference type="Gene3D" id="3.30.200.20">
    <property type="entry name" value="Phosphorylase Kinase, domain 1"/>
    <property type="match status" value="1"/>
</dbReference>
<organism evidence="1 2">
    <name type="scientific">Eiseniibacteriota bacterium</name>
    <dbReference type="NCBI Taxonomy" id="2212470"/>
    <lineage>
        <taxon>Bacteria</taxon>
        <taxon>Candidatus Eiseniibacteriota</taxon>
    </lineage>
</organism>
<proteinExistence type="predicted"/>
<protein>
    <recommendedName>
        <fullName evidence="3">Protein kinase domain-containing protein</fullName>
    </recommendedName>
</protein>
<evidence type="ECO:0000313" key="2">
    <source>
        <dbReference type="Proteomes" id="UP000547674"/>
    </source>
</evidence>
<evidence type="ECO:0008006" key="3">
    <source>
        <dbReference type="Google" id="ProtNLM"/>
    </source>
</evidence>
<dbReference type="InterPro" id="IPR011009">
    <property type="entry name" value="Kinase-like_dom_sf"/>
</dbReference>
<gene>
    <name evidence="1" type="ORF">HKN21_05730</name>
</gene>